<protein>
    <recommendedName>
        <fullName evidence="1">DUF1653 domain-containing protein</fullName>
    </recommendedName>
</protein>
<dbReference type="Gene3D" id="2.30.30.320">
    <property type="entry name" value="DUF1653-like domain"/>
    <property type="match status" value="1"/>
</dbReference>
<proteinExistence type="predicted"/>
<dbReference type="RefSeq" id="YP_007678065.1">
    <property type="nucleotide sequence ID" value="NC_020883.1"/>
</dbReference>
<evidence type="ECO:0000259" key="1">
    <source>
        <dbReference type="Pfam" id="PF07866"/>
    </source>
</evidence>
<organism evidence="2 3">
    <name type="scientific">Bacillus phage PM1</name>
    <dbReference type="NCBI Taxonomy" id="547228"/>
    <lineage>
        <taxon>Viruses</taxon>
        <taxon>Duplodnaviria</taxon>
        <taxon>Heunggongvirae</taxon>
        <taxon>Uroviricota</taxon>
        <taxon>Caudoviricetes</taxon>
        <taxon>Pemunavirus</taxon>
        <taxon>Pemunavirus PM1</taxon>
    </lineage>
</organism>
<dbReference type="KEGG" id="vg:15042060"/>
<dbReference type="GeneID" id="15042060"/>
<name>M5ABZ3_9CAUD</name>
<dbReference type="EMBL" id="AB711120">
    <property type="protein sequence ID" value="BAM99119.1"/>
    <property type="molecule type" value="Genomic_DNA"/>
</dbReference>
<feature type="domain" description="DUF1653" evidence="1">
    <location>
        <begin position="21"/>
        <end position="78"/>
    </location>
</feature>
<evidence type="ECO:0000313" key="2">
    <source>
        <dbReference type="EMBL" id="BAM99119.1"/>
    </source>
</evidence>
<dbReference type="Pfam" id="PF07866">
    <property type="entry name" value="DUF1653"/>
    <property type="match status" value="1"/>
</dbReference>
<sequence>MIREGEEFIFRGLGRVKIGDRFKHYKGNIYTVTGGALHTEDQEDLIIYENEQGGSFARPAAMFFEEVIANGEMVNRFTKIEE</sequence>
<evidence type="ECO:0000313" key="3">
    <source>
        <dbReference type="Proteomes" id="UP000011861"/>
    </source>
</evidence>
<dbReference type="InterPro" id="IPR037135">
    <property type="entry name" value="DUF1653-like_dom_sf"/>
</dbReference>
<keyword evidence="3" id="KW-1185">Reference proteome</keyword>
<dbReference type="Proteomes" id="UP000011861">
    <property type="component" value="Segment"/>
</dbReference>
<accession>M5ABZ3</accession>
<dbReference type="InterPro" id="IPR023387">
    <property type="entry name" value="DUF1653-like_dom"/>
</dbReference>
<reference evidence="2 3" key="1">
    <citation type="journal article" date="2013" name="Virus Genes">
        <title>Complete nucleotide sequence of Bacillus subtilis (natto) bacteriophage PM1, a phage associated with disruption of food production.</title>
        <authorList>
            <person name="Umene K."/>
            <person name="Shiraishi A."/>
        </authorList>
    </citation>
    <scope>NUCLEOTIDE SEQUENCE [LARGE SCALE GENOMIC DNA]</scope>
    <source>
        <strain evidence="2">PM1</strain>
    </source>
</reference>